<dbReference type="AlphaFoldDB" id="D5P2G6"/>
<dbReference type="Proteomes" id="UP000003653">
    <property type="component" value="Unassembled WGS sequence"/>
</dbReference>
<dbReference type="RefSeq" id="WP_007171782.1">
    <property type="nucleotide sequence ID" value="NZ_GG770559.1"/>
</dbReference>
<keyword evidence="2" id="KW-1185">Reference proteome</keyword>
<comment type="caution">
    <text evidence="1">The sequence shown here is derived from an EMBL/GenBank/DDBJ whole genome shotgun (WGS) entry which is preliminary data.</text>
</comment>
<evidence type="ECO:0000313" key="2">
    <source>
        <dbReference type="Proteomes" id="UP000003653"/>
    </source>
</evidence>
<dbReference type="EMBL" id="ADNV01000054">
    <property type="protein sequence ID" value="EFG79739.1"/>
    <property type="molecule type" value="Genomic_DNA"/>
</dbReference>
<name>D5P2G6_9MYCO</name>
<protein>
    <submittedName>
        <fullName evidence="1">Uncharacterized protein</fullName>
    </submittedName>
</protein>
<reference evidence="1 2" key="1">
    <citation type="submission" date="2010-04" db="EMBL/GenBank/DDBJ databases">
        <authorList>
            <person name="Muzny D."/>
            <person name="Qin X."/>
            <person name="Deng J."/>
            <person name="Jiang H."/>
            <person name="Liu Y."/>
            <person name="Qu J."/>
            <person name="Song X.-Z."/>
            <person name="Zhang L."/>
            <person name="Thornton R."/>
            <person name="Coyle M."/>
            <person name="Francisco L."/>
            <person name="Jackson L."/>
            <person name="Javaid M."/>
            <person name="Korchina V."/>
            <person name="Kovar C."/>
            <person name="Mata R."/>
            <person name="Mathew T."/>
            <person name="Ngo R."/>
            <person name="Nguyen L."/>
            <person name="Nguyen N."/>
            <person name="Okwuonu G."/>
            <person name="Ongeri F."/>
            <person name="Pham C."/>
            <person name="Simmons D."/>
            <person name="Wilczek-Boney K."/>
            <person name="Hale W."/>
            <person name="Jakkamsetti A."/>
            <person name="Pham P."/>
            <person name="Ruth R."/>
            <person name="San Lucas F."/>
            <person name="Warren J."/>
            <person name="Zhang J."/>
            <person name="Zhao Z."/>
            <person name="Zhou C."/>
            <person name="Zhu D."/>
            <person name="Lee S."/>
            <person name="Bess C."/>
            <person name="Blankenburg K."/>
            <person name="Forbes L."/>
            <person name="Fu Q."/>
            <person name="Gubbala S."/>
            <person name="Hirani K."/>
            <person name="Jayaseelan J.C."/>
            <person name="Lara F."/>
            <person name="Munidasa M."/>
            <person name="Palculict T."/>
            <person name="Patil S."/>
            <person name="Pu L.-L."/>
            <person name="Saada N."/>
            <person name="Tang L."/>
            <person name="Weissenberger G."/>
            <person name="Zhu Y."/>
            <person name="Hemphill L."/>
            <person name="Shang Y."/>
            <person name="Youmans B."/>
            <person name="Ayvaz T."/>
            <person name="Ross M."/>
            <person name="Santibanez J."/>
            <person name="Aqrawi P."/>
            <person name="Gross S."/>
            <person name="Joshi V."/>
            <person name="Fowler G."/>
            <person name="Nazareth L."/>
            <person name="Reid J."/>
            <person name="Worley K."/>
            <person name="Petrosino J."/>
            <person name="Highlander S."/>
            <person name="Gibbs R."/>
        </authorList>
    </citation>
    <scope>NUCLEOTIDE SEQUENCE [LARGE SCALE GENOMIC DNA]</scope>
    <source>
        <strain evidence="1 2">ATCC BAA-614</strain>
    </source>
</reference>
<proteinExistence type="predicted"/>
<sequence>MTALLIGKVLLLAFLLVACGAVAVGCVRSRRTGVQPWKVPNASPYLGMYRRGLPSTPPPDCTLGESS</sequence>
<organism evidence="1 2">
    <name type="scientific">Mycobacterium parascrofulaceum ATCC BAA-614</name>
    <dbReference type="NCBI Taxonomy" id="525368"/>
    <lineage>
        <taxon>Bacteria</taxon>
        <taxon>Bacillati</taxon>
        <taxon>Actinomycetota</taxon>
        <taxon>Actinomycetes</taxon>
        <taxon>Mycobacteriales</taxon>
        <taxon>Mycobacteriaceae</taxon>
        <taxon>Mycobacterium</taxon>
        <taxon>Mycobacterium simiae complex</taxon>
    </lineage>
</organism>
<evidence type="ECO:0000313" key="1">
    <source>
        <dbReference type="EMBL" id="EFG79739.1"/>
    </source>
</evidence>
<accession>D5P2G6</accession>
<dbReference type="HOGENOM" id="CLU_2807855_0_0_11"/>
<gene>
    <name evidence="1" type="ORF">HMPREF0591_0360</name>
</gene>